<accession>A0AA41QKN3</accession>
<dbReference type="AlphaFoldDB" id="A0AA41QKN3"/>
<sequence length="136" mass="15971">MAARNDSFPWTSHYGHYRFFETQMARHGQVKSLKSLGDGVYELVWAKGSTLRAFICECYAFGVAEYLETTDKVGKVDAVIINSMWCGYTPDAKRYCREEKVGLFRITEFMSALHRNDYWAYLTDEEKDYFRKQGWL</sequence>
<dbReference type="EMBL" id="JALAZD010000001">
    <property type="protein sequence ID" value="MCI0125942.1"/>
    <property type="molecule type" value="Genomic_DNA"/>
</dbReference>
<evidence type="ECO:0000313" key="2">
    <source>
        <dbReference type="Proteomes" id="UP001156140"/>
    </source>
</evidence>
<protein>
    <submittedName>
        <fullName evidence="1">Uncharacterized protein</fullName>
    </submittedName>
</protein>
<comment type="caution">
    <text evidence="1">The sequence shown here is derived from an EMBL/GenBank/DDBJ whole genome shotgun (WGS) entry which is preliminary data.</text>
</comment>
<gene>
    <name evidence="1" type="ORF">ML536_03790</name>
</gene>
<reference evidence="1" key="1">
    <citation type="submission" date="2022-03" db="EMBL/GenBank/DDBJ databases">
        <title>The complete genome sequence of a Methyloterrigena soli.</title>
        <authorList>
            <person name="Zi Z."/>
        </authorList>
    </citation>
    <scope>NUCLEOTIDE SEQUENCE</scope>
    <source>
        <strain evidence="1">M48</strain>
    </source>
</reference>
<organism evidence="1 2">
    <name type="scientific">Paradevosia shaoguanensis</name>
    <dbReference type="NCBI Taxonomy" id="1335043"/>
    <lineage>
        <taxon>Bacteria</taxon>
        <taxon>Pseudomonadati</taxon>
        <taxon>Pseudomonadota</taxon>
        <taxon>Alphaproteobacteria</taxon>
        <taxon>Hyphomicrobiales</taxon>
        <taxon>Devosiaceae</taxon>
        <taxon>Paradevosia</taxon>
    </lineage>
</organism>
<name>A0AA41QKN3_9HYPH</name>
<dbReference type="Proteomes" id="UP001156140">
    <property type="component" value="Unassembled WGS sequence"/>
</dbReference>
<proteinExistence type="predicted"/>
<keyword evidence="2" id="KW-1185">Reference proteome</keyword>
<dbReference type="RefSeq" id="WP_281735011.1">
    <property type="nucleotide sequence ID" value="NZ_JAKETQ010000001.1"/>
</dbReference>
<evidence type="ECO:0000313" key="1">
    <source>
        <dbReference type="EMBL" id="MCI0125942.1"/>
    </source>
</evidence>